<name>A0A562V1Y3_9ACTN</name>
<feature type="transmembrane region" description="Helical" evidence="1">
    <location>
        <begin position="199"/>
        <end position="223"/>
    </location>
</feature>
<keyword evidence="1" id="KW-0812">Transmembrane</keyword>
<keyword evidence="1" id="KW-1133">Transmembrane helix</keyword>
<organism evidence="3 4">
    <name type="scientific">Stackebrandtia albiflava</name>
    <dbReference type="NCBI Taxonomy" id="406432"/>
    <lineage>
        <taxon>Bacteria</taxon>
        <taxon>Bacillati</taxon>
        <taxon>Actinomycetota</taxon>
        <taxon>Actinomycetes</taxon>
        <taxon>Glycomycetales</taxon>
        <taxon>Glycomycetaceae</taxon>
        <taxon>Stackebrandtia</taxon>
    </lineage>
</organism>
<evidence type="ECO:0000256" key="1">
    <source>
        <dbReference type="SAM" id="Phobius"/>
    </source>
</evidence>
<feature type="transmembrane region" description="Helical" evidence="1">
    <location>
        <begin position="378"/>
        <end position="394"/>
    </location>
</feature>
<gene>
    <name evidence="3" type="ORF">LX16_2592</name>
</gene>
<evidence type="ECO:0000313" key="3">
    <source>
        <dbReference type="EMBL" id="TWJ11855.1"/>
    </source>
</evidence>
<dbReference type="Pfam" id="PF03703">
    <property type="entry name" value="bPH_2"/>
    <property type="match status" value="2"/>
</dbReference>
<comment type="caution">
    <text evidence="3">The sequence shown here is derived from an EMBL/GenBank/DDBJ whole genome shotgun (WGS) entry which is preliminary data.</text>
</comment>
<dbReference type="InterPro" id="IPR005182">
    <property type="entry name" value="YdbS-like_PH"/>
</dbReference>
<dbReference type="PIRSF" id="PIRSF026631">
    <property type="entry name" value="UCP026631"/>
    <property type="match status" value="1"/>
</dbReference>
<feature type="transmembrane region" description="Helical" evidence="1">
    <location>
        <begin position="51"/>
        <end position="69"/>
    </location>
</feature>
<dbReference type="InterPro" id="IPR014529">
    <property type="entry name" value="UCP026631"/>
</dbReference>
<keyword evidence="1" id="KW-0472">Membrane</keyword>
<feature type="transmembrane region" description="Helical" evidence="1">
    <location>
        <begin position="243"/>
        <end position="265"/>
    </location>
</feature>
<accession>A0A562V1Y3</accession>
<dbReference type="EMBL" id="VLLL01000006">
    <property type="protein sequence ID" value="TWJ11855.1"/>
    <property type="molecule type" value="Genomic_DNA"/>
</dbReference>
<reference evidence="3 4" key="1">
    <citation type="journal article" date="2013" name="Stand. Genomic Sci.">
        <title>Genomic Encyclopedia of Type Strains, Phase I: The one thousand microbial genomes (KMG-I) project.</title>
        <authorList>
            <person name="Kyrpides N.C."/>
            <person name="Woyke T."/>
            <person name="Eisen J.A."/>
            <person name="Garrity G."/>
            <person name="Lilburn T.G."/>
            <person name="Beck B.J."/>
            <person name="Whitman W.B."/>
            <person name="Hugenholtz P."/>
            <person name="Klenk H.P."/>
        </authorList>
    </citation>
    <scope>NUCLEOTIDE SEQUENCE [LARGE SCALE GENOMIC DNA]</scope>
    <source>
        <strain evidence="3 4">DSM 45044</strain>
    </source>
</reference>
<dbReference type="OrthoDB" id="4121259at2"/>
<sequence length="517" mass="56103">MTDVPEKETESGETAWRRLHPRVVWVDALLALLSLTPLAVSVTVFEGRVDGAFWISGAVIGVTGVTKGVSDGLRWFKTWYRITDTHIELRTGLLHRSHRTVRRDRIRSVDTSAKLRHRLAGLRIVVIGAGQQSAGEPAFALDAVSRGDAEWLDDHLIIGRAVSAEPDEPVADTSEPETPAETVHPIAAVRWGWLPYNAITVWGLLLAAGVLWGAYWALGGFGIRIDRWALGLADWESLGPVRTVLVAFAAVWLFGVIGMSVNFVAEWWRFRLDRVSTGGESVLRTSQGLFSTRVVNRDDRRLRGAEMIEPLPWRWAKAADTNVISTGLSGGSLKQNAAATVLPRAPRAESRRVIGEVLGDPVISAPLRGHPLAALRRRIGWAVNTTVVLAAIVWYLEWTDVLPGGWWPWCGVILPVGVVLAFAGWRALGHAATPGYLAVRSGAFYRTTVALRRDAVIGVTVRQSVLQRRLGLATVTLTTGAGSGGYAAVDADAGDAVDFGDEVSAGLLEPFLTPRAE</sequence>
<dbReference type="PANTHER" id="PTHR34473:SF2">
    <property type="entry name" value="UPF0699 TRANSMEMBRANE PROTEIN YDBT"/>
    <property type="match status" value="1"/>
</dbReference>
<feature type="transmembrane region" description="Helical" evidence="1">
    <location>
        <begin position="406"/>
        <end position="425"/>
    </location>
</feature>
<protein>
    <submittedName>
        <fullName evidence="3">Putative membrane protein</fullName>
    </submittedName>
</protein>
<evidence type="ECO:0000313" key="4">
    <source>
        <dbReference type="Proteomes" id="UP000321617"/>
    </source>
</evidence>
<feature type="domain" description="YdbS-like PH" evidence="2">
    <location>
        <begin position="75"/>
        <end position="152"/>
    </location>
</feature>
<dbReference type="AlphaFoldDB" id="A0A562V1Y3"/>
<proteinExistence type="predicted"/>
<dbReference type="Proteomes" id="UP000321617">
    <property type="component" value="Unassembled WGS sequence"/>
</dbReference>
<feature type="domain" description="YdbS-like PH" evidence="2">
    <location>
        <begin position="425"/>
        <end position="489"/>
    </location>
</feature>
<keyword evidence="4" id="KW-1185">Reference proteome</keyword>
<evidence type="ECO:0000259" key="2">
    <source>
        <dbReference type="Pfam" id="PF03703"/>
    </source>
</evidence>
<dbReference type="PANTHER" id="PTHR34473">
    <property type="entry name" value="UPF0699 TRANSMEMBRANE PROTEIN YDBS"/>
    <property type="match status" value="1"/>
</dbReference>
<feature type="transmembrane region" description="Helical" evidence="1">
    <location>
        <begin position="23"/>
        <end position="45"/>
    </location>
</feature>
<dbReference type="RefSeq" id="WP_147138507.1">
    <property type="nucleotide sequence ID" value="NZ_BAABIJ010000002.1"/>
</dbReference>